<proteinExistence type="predicted"/>
<comment type="caution">
    <text evidence="1">The sequence shown here is derived from an EMBL/GenBank/DDBJ whole genome shotgun (WGS) entry which is preliminary data.</text>
</comment>
<organism evidence="1 2">
    <name type="scientific">Candidatus Collierbacteria bacterium CG17_big_fil_post_rev_8_21_14_2_50_45_7</name>
    <dbReference type="NCBI Taxonomy" id="1974536"/>
    <lineage>
        <taxon>Bacteria</taxon>
        <taxon>Candidatus Collieribacteriota</taxon>
    </lineage>
</organism>
<evidence type="ECO:0000313" key="1">
    <source>
        <dbReference type="EMBL" id="PIW06780.1"/>
    </source>
</evidence>
<gene>
    <name evidence="1" type="ORF">COW38_04240</name>
</gene>
<feature type="non-terminal residue" evidence="1">
    <location>
        <position position="82"/>
    </location>
</feature>
<dbReference type="Gene3D" id="3.20.70.20">
    <property type="match status" value="1"/>
</dbReference>
<name>A0A2M7FM77_9BACT</name>
<dbReference type="AlphaFoldDB" id="A0A2M7FM77"/>
<protein>
    <submittedName>
        <fullName evidence="1">Uncharacterized protein</fullName>
    </submittedName>
</protein>
<dbReference type="Proteomes" id="UP000230556">
    <property type="component" value="Unassembled WGS sequence"/>
</dbReference>
<dbReference type="EMBL" id="PFFO01000188">
    <property type="protein sequence ID" value="PIW06780.1"/>
    <property type="molecule type" value="Genomic_DNA"/>
</dbReference>
<evidence type="ECO:0000313" key="2">
    <source>
        <dbReference type="Proteomes" id="UP000230556"/>
    </source>
</evidence>
<accession>A0A2M7FM77</accession>
<sequence length="82" mass="9381">MSGLEGYGCEPVFALSYTRHTREGAEREGKEWREMYYTSELFSKLLIAHGLTKSQRNIVLEKVRKNGGSCQGIDEVPKEIRD</sequence>
<reference evidence="2" key="1">
    <citation type="submission" date="2017-09" db="EMBL/GenBank/DDBJ databases">
        <title>Depth-based differentiation of microbial function through sediment-hosted aquifers and enrichment of novel symbionts in the deep terrestrial subsurface.</title>
        <authorList>
            <person name="Probst A.J."/>
            <person name="Ladd B."/>
            <person name="Jarett J.K."/>
            <person name="Geller-Mcgrath D.E."/>
            <person name="Sieber C.M.K."/>
            <person name="Emerson J.B."/>
            <person name="Anantharaman K."/>
            <person name="Thomas B.C."/>
            <person name="Malmstrom R."/>
            <person name="Stieglmeier M."/>
            <person name="Klingl A."/>
            <person name="Woyke T."/>
            <person name="Ryan C.M."/>
            <person name="Banfield J.F."/>
        </authorList>
    </citation>
    <scope>NUCLEOTIDE SEQUENCE [LARGE SCALE GENOMIC DNA]</scope>
</reference>